<dbReference type="AlphaFoldDB" id="A0A140NTY0"/>
<protein>
    <recommendedName>
        <fullName evidence="1">YhcG N-terminal domain-containing protein</fullName>
    </recommendedName>
</protein>
<proteinExistence type="predicted"/>
<gene>
    <name evidence="2" type="ORF">FSDG_02428</name>
</gene>
<feature type="domain" description="YhcG N-terminal" evidence="1">
    <location>
        <begin position="19"/>
        <end position="66"/>
    </location>
</feature>
<evidence type="ECO:0000259" key="1">
    <source>
        <dbReference type="Pfam" id="PF17761"/>
    </source>
</evidence>
<name>A0A140NTY0_9FUSO</name>
<dbReference type="InterPro" id="IPR041527">
    <property type="entry name" value="YhcG_N"/>
</dbReference>
<dbReference type="KEGG" id="fne:FSDG_02428"/>
<evidence type="ECO:0000313" key="2">
    <source>
        <dbReference type="EMBL" id="AHH93325.1"/>
    </source>
</evidence>
<organism evidence="2 3">
    <name type="scientific">Fusobacterium animalis 7_1</name>
    <dbReference type="NCBI Taxonomy" id="457405"/>
    <lineage>
        <taxon>Bacteria</taxon>
        <taxon>Fusobacteriati</taxon>
        <taxon>Fusobacteriota</taxon>
        <taxon>Fusobacteriia</taxon>
        <taxon>Fusobacteriales</taxon>
        <taxon>Fusobacteriaceae</taxon>
        <taxon>Fusobacterium</taxon>
    </lineage>
</organism>
<reference evidence="2 3" key="1">
    <citation type="submission" date="2013-11" db="EMBL/GenBank/DDBJ databases">
        <title>The Genome Sequence of Fusobacterium sp. 7_1.</title>
        <authorList>
            <consortium name="The Broad Institute Genome Sequencing Platform"/>
            <person name="Earl A."/>
            <person name="Ward D."/>
            <person name="Feldgarden M."/>
            <person name="Gevers D."/>
            <person name="Strauss J."/>
            <person name="Ambrose C.E."/>
            <person name="Allen-Vercoe E."/>
            <person name="Walker B."/>
            <person name="Young S.K."/>
            <person name="Zeng Q."/>
            <person name="Gargeya S."/>
            <person name="Fitzgerald M."/>
            <person name="Haas B."/>
            <person name="Abouelleil A."/>
            <person name="Alvarado L."/>
            <person name="Arachchi H.M."/>
            <person name="Berlin A.M."/>
            <person name="Chapman S.B."/>
            <person name="Goldberg J."/>
            <person name="Griggs A."/>
            <person name="Gujja S."/>
            <person name="Hansen M."/>
            <person name="Howarth C."/>
            <person name="Imamovic A."/>
            <person name="Larimer J."/>
            <person name="McCowen C."/>
            <person name="Montmayeur A."/>
            <person name="Murphy C."/>
            <person name="Neiman D."/>
            <person name="Pearson M."/>
            <person name="Priest M."/>
            <person name="Roberts A."/>
            <person name="Saif S."/>
            <person name="Shea T."/>
            <person name="Sisk P."/>
            <person name="Sykes S."/>
            <person name="Wortman J."/>
            <person name="Nusbaum C."/>
            <person name="Birren B."/>
        </authorList>
    </citation>
    <scope>NUCLEOTIDE SEQUENCE [LARGE SCALE GENOMIC DNA]</scope>
    <source>
        <strain evidence="2 3">7_1</strain>
    </source>
</reference>
<dbReference type="Proteomes" id="UP000002799">
    <property type="component" value="Chromosome"/>
</dbReference>
<sequence>MSNNKSIVDDNEYKKFLIELKEKVKNSQLKAAVKVNYELLDLYWNLGKEITEKQVKYSWGKAFIQNI</sequence>
<accession>A0A140NTY0</accession>
<dbReference type="EMBL" id="CP007062">
    <property type="protein sequence ID" value="AHH93325.1"/>
    <property type="molecule type" value="Genomic_DNA"/>
</dbReference>
<dbReference type="HOGENOM" id="CLU_205197_0_0_0"/>
<evidence type="ECO:0000313" key="3">
    <source>
        <dbReference type="Proteomes" id="UP000002799"/>
    </source>
</evidence>
<dbReference type="Pfam" id="PF17761">
    <property type="entry name" value="DUF1016_N"/>
    <property type="match status" value="1"/>
</dbReference>
<dbReference type="eggNOG" id="COG4804">
    <property type="taxonomic scope" value="Bacteria"/>
</dbReference>